<dbReference type="InterPro" id="IPR015421">
    <property type="entry name" value="PyrdxlP-dep_Trfase_major"/>
</dbReference>
<keyword evidence="1" id="KW-0663">Pyridoxal phosphate</keyword>
<proteinExistence type="predicted"/>
<dbReference type="InterPro" id="IPR000192">
    <property type="entry name" value="Aminotrans_V_dom"/>
</dbReference>
<dbReference type="InterPro" id="IPR015424">
    <property type="entry name" value="PyrdxlP-dep_Trfase"/>
</dbReference>
<feature type="domain" description="Aminotransferase class V" evidence="2">
    <location>
        <begin position="97"/>
        <end position="370"/>
    </location>
</feature>
<keyword evidence="4" id="KW-1185">Reference proteome</keyword>
<dbReference type="SUPFAM" id="SSF53383">
    <property type="entry name" value="PLP-dependent transferases"/>
    <property type="match status" value="1"/>
</dbReference>
<name>A0A420EKQ7_9SPHN</name>
<dbReference type="OrthoDB" id="9804366at2"/>
<protein>
    <submittedName>
        <fullName evidence="3">Aminotransferase class V-fold PLP-dependent enzyme</fullName>
    </submittedName>
</protein>
<dbReference type="Gene3D" id="3.40.640.10">
    <property type="entry name" value="Type I PLP-dependent aspartate aminotransferase-like (Major domain)"/>
    <property type="match status" value="1"/>
</dbReference>
<gene>
    <name evidence="3" type="ORF">D6851_08805</name>
</gene>
<accession>A0A420EKQ7</accession>
<reference evidence="3 4" key="1">
    <citation type="submission" date="2018-09" db="EMBL/GenBank/DDBJ databases">
        <title>Altererythrobacter spongiae sp. nov., isolated from a marine sponge.</title>
        <authorList>
            <person name="Zhuang L."/>
            <person name="Luo L."/>
        </authorList>
    </citation>
    <scope>NUCLEOTIDE SEQUENCE [LARGE SCALE GENOMIC DNA]</scope>
    <source>
        <strain evidence="3 4">HN-Y73</strain>
    </source>
</reference>
<comment type="caution">
    <text evidence="3">The sequence shown here is derived from an EMBL/GenBank/DDBJ whole genome shotgun (WGS) entry which is preliminary data.</text>
</comment>
<dbReference type="Proteomes" id="UP000284395">
    <property type="component" value="Unassembled WGS sequence"/>
</dbReference>
<dbReference type="Gene3D" id="3.90.1150.10">
    <property type="entry name" value="Aspartate Aminotransferase, domain 1"/>
    <property type="match status" value="1"/>
</dbReference>
<dbReference type="GO" id="GO:0008483">
    <property type="term" value="F:transaminase activity"/>
    <property type="evidence" value="ECO:0007669"/>
    <property type="project" value="UniProtKB-KW"/>
</dbReference>
<dbReference type="PANTHER" id="PTHR43092:SF6">
    <property type="entry name" value="BLR1280 PROTEIN"/>
    <property type="match status" value="1"/>
</dbReference>
<dbReference type="AlphaFoldDB" id="A0A420EKQ7"/>
<sequence>MFVKGAALTSAALTPSALQARPPASLPTDGKAAPDDEAYWARVAAQYDVTREVIQLENGNWGMMARPVLEAYKAHIERVNRDTSYYTRRLFGRDAIDVQLRVAAKLMVDPNELVFTRNATEALKRLITGYNRLGSDDAVLYADLDYDSMQAALVSQARQKGARIIRIALPEPASRMAVLDAYRHAFESNPDLKLVLLTHLSHRTGLVIPVREIVQLARERGIDTIVDVAHSWGQLDFSLPDIDADFVGLNLHKWIGAPLGVGALYIRQSHLTAIDPDPADTSGDLDATYSRVHTGTTDFAALLSVQQALDFRERLGDAPIRRRLQYLRDRWVKQVRDIPGLTVLTPDDPLMHGGITSFRFAGKTSVEDNKAIARALLERHRIFTVHRDGVEKGACLRITPALHNSIADMDAAAAALKELAGNMPV</sequence>
<dbReference type="InterPro" id="IPR015422">
    <property type="entry name" value="PyrdxlP-dep_Trfase_small"/>
</dbReference>
<evidence type="ECO:0000256" key="1">
    <source>
        <dbReference type="ARBA" id="ARBA00022898"/>
    </source>
</evidence>
<dbReference type="Pfam" id="PF00266">
    <property type="entry name" value="Aminotran_5"/>
    <property type="match status" value="1"/>
</dbReference>
<evidence type="ECO:0000313" key="4">
    <source>
        <dbReference type="Proteomes" id="UP000284395"/>
    </source>
</evidence>
<organism evidence="3 4">
    <name type="scientific">Altericroceibacterium spongiae</name>
    <dbReference type="NCBI Taxonomy" id="2320269"/>
    <lineage>
        <taxon>Bacteria</taxon>
        <taxon>Pseudomonadati</taxon>
        <taxon>Pseudomonadota</taxon>
        <taxon>Alphaproteobacteria</taxon>
        <taxon>Sphingomonadales</taxon>
        <taxon>Erythrobacteraceae</taxon>
        <taxon>Altericroceibacterium</taxon>
    </lineage>
</organism>
<dbReference type="PANTHER" id="PTHR43092">
    <property type="entry name" value="L-CYSTEINE DESULFHYDRASE"/>
    <property type="match status" value="1"/>
</dbReference>
<keyword evidence="3" id="KW-0032">Aminotransferase</keyword>
<dbReference type="EMBL" id="RAPF01000004">
    <property type="protein sequence ID" value="RKF21263.1"/>
    <property type="molecule type" value="Genomic_DNA"/>
</dbReference>
<evidence type="ECO:0000259" key="2">
    <source>
        <dbReference type="Pfam" id="PF00266"/>
    </source>
</evidence>
<keyword evidence="3" id="KW-0808">Transferase</keyword>
<evidence type="ECO:0000313" key="3">
    <source>
        <dbReference type="EMBL" id="RKF21263.1"/>
    </source>
</evidence>